<dbReference type="AlphaFoldDB" id="M1DSJ1"/>
<dbReference type="Proteomes" id="UP000011115">
    <property type="component" value="Unassembled WGS sequence"/>
</dbReference>
<sequence length="153" mass="16386">MGEGTDDLVAGIFAGGLRRKLTKLKGRRGASPLERDGEKRSHVYVKGVASGCDKLGIRVLGSRVLGYLEAALSRVLFMGVKCTTSNEREATKSLRKECCARNTSIVPPIPDHEVLNAEFQNAIQLLAQSVANQNNQQAPVPTNANNGSIAARV</sequence>
<protein>
    <recommendedName>
        <fullName evidence="3">Gag-pol polyprotein</fullName>
    </recommendedName>
</protein>
<dbReference type="PaxDb" id="4113-PGSC0003DMT400093710"/>
<organism evidence="1 2">
    <name type="scientific">Solanum tuberosum</name>
    <name type="common">Potato</name>
    <dbReference type="NCBI Taxonomy" id="4113"/>
    <lineage>
        <taxon>Eukaryota</taxon>
        <taxon>Viridiplantae</taxon>
        <taxon>Streptophyta</taxon>
        <taxon>Embryophyta</taxon>
        <taxon>Tracheophyta</taxon>
        <taxon>Spermatophyta</taxon>
        <taxon>Magnoliopsida</taxon>
        <taxon>eudicotyledons</taxon>
        <taxon>Gunneridae</taxon>
        <taxon>Pentapetalae</taxon>
        <taxon>asterids</taxon>
        <taxon>lamiids</taxon>
        <taxon>Solanales</taxon>
        <taxon>Solanaceae</taxon>
        <taxon>Solanoideae</taxon>
        <taxon>Solaneae</taxon>
        <taxon>Solanum</taxon>
    </lineage>
</organism>
<evidence type="ECO:0008006" key="3">
    <source>
        <dbReference type="Google" id="ProtNLM"/>
    </source>
</evidence>
<reference evidence="1" key="2">
    <citation type="submission" date="2015-06" db="UniProtKB">
        <authorList>
            <consortium name="EnsemblPlants"/>
        </authorList>
    </citation>
    <scope>IDENTIFICATION</scope>
    <source>
        <strain evidence="1">DM1-3 516 R44</strain>
    </source>
</reference>
<reference evidence="2" key="1">
    <citation type="journal article" date="2011" name="Nature">
        <title>Genome sequence and analysis of the tuber crop potato.</title>
        <authorList>
            <consortium name="The Potato Genome Sequencing Consortium"/>
        </authorList>
    </citation>
    <scope>NUCLEOTIDE SEQUENCE [LARGE SCALE GENOMIC DNA]</scope>
    <source>
        <strain evidence="2">cv. DM1-3 516 R44</strain>
    </source>
</reference>
<proteinExistence type="predicted"/>
<dbReference type="InParanoid" id="M1DSJ1"/>
<accession>M1DSJ1</accession>
<evidence type="ECO:0000313" key="2">
    <source>
        <dbReference type="Proteomes" id="UP000011115"/>
    </source>
</evidence>
<dbReference type="EnsemblPlants" id="PGSC0003DMT400093710">
    <property type="protein sequence ID" value="PGSC0003DMT400093710"/>
    <property type="gene ID" value="PGSC0003DMG400043281"/>
</dbReference>
<dbReference type="HOGENOM" id="CLU_1716436_0_0_1"/>
<name>M1DSJ1_SOLTU</name>
<keyword evidence="2" id="KW-1185">Reference proteome</keyword>
<dbReference type="Gramene" id="PGSC0003DMT400093710">
    <property type="protein sequence ID" value="PGSC0003DMT400093710"/>
    <property type="gene ID" value="PGSC0003DMG400043281"/>
</dbReference>
<evidence type="ECO:0000313" key="1">
    <source>
        <dbReference type="EnsemblPlants" id="PGSC0003DMT400093710"/>
    </source>
</evidence>